<protein>
    <recommendedName>
        <fullName evidence="1">NTF2 domain-containing protein</fullName>
    </recommendedName>
</protein>
<name>A0A671EJV0_RHIFE</name>
<evidence type="ECO:0000313" key="2">
    <source>
        <dbReference type="Ensembl" id="ENSRFEP00010010732.1"/>
    </source>
</evidence>
<dbReference type="InterPro" id="IPR002075">
    <property type="entry name" value="NTF2_dom"/>
</dbReference>
<dbReference type="InterPro" id="IPR032710">
    <property type="entry name" value="NTF2-like_dom_sf"/>
</dbReference>
<dbReference type="InParanoid" id="A0A671EJV0"/>
<reference evidence="2" key="4">
    <citation type="submission" date="2025-08" db="UniProtKB">
        <authorList>
            <consortium name="Ensembl"/>
        </authorList>
    </citation>
    <scope>IDENTIFICATION</scope>
</reference>
<dbReference type="Pfam" id="PF02136">
    <property type="entry name" value="NTF2"/>
    <property type="match status" value="1"/>
</dbReference>
<dbReference type="Proteomes" id="UP000472240">
    <property type="component" value="Chromosome 14"/>
</dbReference>
<evidence type="ECO:0000259" key="1">
    <source>
        <dbReference type="PROSITE" id="PS50177"/>
    </source>
</evidence>
<accession>A0A671EJV0</accession>
<dbReference type="Ensembl" id="ENSRFET00010011737.1">
    <property type="protein sequence ID" value="ENSRFEP00010010732.1"/>
    <property type="gene ID" value="ENSRFEG00010007288.1"/>
</dbReference>
<organism evidence="2 3">
    <name type="scientific">Rhinolophus ferrumequinum</name>
    <name type="common">Greater horseshoe bat</name>
    <dbReference type="NCBI Taxonomy" id="59479"/>
    <lineage>
        <taxon>Eukaryota</taxon>
        <taxon>Metazoa</taxon>
        <taxon>Chordata</taxon>
        <taxon>Craniata</taxon>
        <taxon>Vertebrata</taxon>
        <taxon>Euteleostomi</taxon>
        <taxon>Mammalia</taxon>
        <taxon>Eutheria</taxon>
        <taxon>Laurasiatheria</taxon>
        <taxon>Chiroptera</taxon>
        <taxon>Yinpterochiroptera</taxon>
        <taxon>Rhinolophoidea</taxon>
        <taxon>Rhinolophidae</taxon>
        <taxon>Rhinolophinae</taxon>
        <taxon>Rhinolophus</taxon>
    </lineage>
</organism>
<keyword evidence="3" id="KW-1185">Reference proteome</keyword>
<proteinExistence type="predicted"/>
<reference evidence="2" key="5">
    <citation type="submission" date="2025-09" db="UniProtKB">
        <authorList>
            <consortium name="Ensembl"/>
        </authorList>
    </citation>
    <scope>IDENTIFICATION</scope>
</reference>
<reference evidence="2 3" key="1">
    <citation type="journal article" date="2015" name="Annu Rev Anim Biosci">
        <title>The Genome 10K Project: a way forward.</title>
        <authorList>
            <person name="Koepfli K.P."/>
            <person name="Paten B."/>
            <person name="O'Brien S.J."/>
            <person name="Koepfli K.P."/>
            <person name="Paten B."/>
            <person name="Antunes A."/>
            <person name="Belov K."/>
            <person name="Bustamante C."/>
            <person name="Castoe T.A."/>
            <person name="Clawson H."/>
            <person name="Crawford A.J."/>
            <person name="Diekhans M."/>
            <person name="Distel D."/>
            <person name="Durbin R."/>
            <person name="Earl D."/>
            <person name="Fujita M.K."/>
            <person name="Gamble T."/>
            <person name="Georges A."/>
            <person name="Gemmell N."/>
            <person name="Gilbert M.T."/>
            <person name="Graves J.M."/>
            <person name="Green R.E."/>
            <person name="Hickey G."/>
            <person name="Jarvis E.D."/>
            <person name="Johnson W."/>
            <person name="Komissarov A."/>
            <person name="Korf I."/>
            <person name="Kuhn R."/>
            <person name="Larkin D.M."/>
            <person name="Lewin H."/>
            <person name="Lopez J.V."/>
            <person name="Ma J."/>
            <person name="Marques-Bonet T."/>
            <person name="Miller W."/>
            <person name="Murphy R."/>
            <person name="Pevzner P."/>
            <person name="Shapiro B."/>
            <person name="Steiner C."/>
            <person name="Tamazian G."/>
            <person name="Venkatesh B."/>
            <person name="Wang J."/>
            <person name="Wayne R."/>
            <person name="Wiley E."/>
            <person name="Yang H."/>
            <person name="Zhang G."/>
            <person name="Haussler D."/>
            <person name="Ryder O."/>
            <person name="O'Brien S.J."/>
        </authorList>
    </citation>
    <scope>NUCLEOTIDE SEQUENCE</scope>
</reference>
<dbReference type="PROSITE" id="PS50177">
    <property type="entry name" value="NTF2_DOMAIN"/>
    <property type="match status" value="1"/>
</dbReference>
<dbReference type="FunFam" id="3.10.450.50:FF:000073">
    <property type="entry name" value="Zgc:101555"/>
    <property type="match status" value="1"/>
</dbReference>
<dbReference type="SUPFAM" id="SSF54427">
    <property type="entry name" value="NTF2-like"/>
    <property type="match status" value="1"/>
</dbReference>
<evidence type="ECO:0000313" key="3">
    <source>
        <dbReference type="Proteomes" id="UP000472240"/>
    </source>
</evidence>
<dbReference type="GeneTree" id="ENSGT00940000172356"/>
<reference evidence="3" key="3">
    <citation type="submission" date="2018-12" db="EMBL/GenBank/DDBJ databases">
        <title>G10K-VGP greater horseshoe bat female genome, primary haplotype.</title>
        <authorList>
            <person name="Teeling E."/>
            <person name="Myers G."/>
            <person name="Vernes S."/>
            <person name="Pippel M."/>
            <person name="Winkler S."/>
            <person name="Fedrigo O."/>
            <person name="Rhie A."/>
            <person name="Koren S."/>
            <person name="Phillippy A."/>
            <person name="Lewin H."/>
            <person name="Damas J."/>
            <person name="Howe K."/>
            <person name="Mountcastle J."/>
            <person name="Jarvis E.D."/>
        </authorList>
    </citation>
    <scope>NUCLEOTIDE SEQUENCE [LARGE SCALE GENOMIC DNA]</scope>
</reference>
<reference evidence="2 3" key="2">
    <citation type="journal article" date="2018" name="Annu Rev Anim Biosci">
        <title>Bat Biology, Genomes, and the Bat1K Project: To Generate Chromosome-Level Genomes for All Living Bat Species.</title>
        <authorList>
            <person name="Teeling E.C."/>
            <person name="Vernes S.C."/>
            <person name="Davalos L.M."/>
            <person name="Ray D.A."/>
            <person name="Gilbert M.T.P."/>
            <person name="Myers E."/>
        </authorList>
    </citation>
    <scope>NUCLEOTIDE SEQUENCE</scope>
</reference>
<sequence>MGDKPVWEQIGTSFIQHYYQLCDNNRTQRGAIYIDPSCHVGRTALPGESCHCGEVVQPSVPENPTQHHRIGLSAHTRQLHHQRVVGQLKADEDPIMGFHQIFLLKNINGAWVCTNDGFRPVLHNFG</sequence>
<feature type="domain" description="NTF2" evidence="1">
    <location>
        <begin position="10"/>
        <end position="120"/>
    </location>
</feature>
<dbReference type="AlphaFoldDB" id="A0A671EJV0"/>
<dbReference type="Gene3D" id="3.10.450.50">
    <property type="match status" value="1"/>
</dbReference>
<dbReference type="InterPro" id="IPR018222">
    <property type="entry name" value="Nuclear_transport_factor_2_euk"/>
</dbReference>